<gene>
    <name evidence="3" type="ORF">Tci_034982</name>
</gene>
<evidence type="ECO:0000256" key="2">
    <source>
        <dbReference type="SAM" id="MobiDB-lite"/>
    </source>
</evidence>
<comment type="caution">
    <text evidence="3">The sequence shown here is derived from an EMBL/GenBank/DDBJ whole genome shotgun (WGS) entry which is preliminary data.</text>
</comment>
<proteinExistence type="predicted"/>
<evidence type="ECO:0000256" key="1">
    <source>
        <dbReference type="SAM" id="Coils"/>
    </source>
</evidence>
<reference evidence="3" key="1">
    <citation type="journal article" date="2019" name="Sci. Rep.">
        <title>Draft genome of Tanacetum cinerariifolium, the natural source of mosquito coil.</title>
        <authorList>
            <person name="Yamashiro T."/>
            <person name="Shiraishi A."/>
            <person name="Satake H."/>
            <person name="Nakayama K."/>
        </authorList>
    </citation>
    <scope>NUCLEOTIDE SEQUENCE</scope>
</reference>
<keyword evidence="1" id="KW-0175">Coiled coil</keyword>
<organism evidence="3">
    <name type="scientific">Tanacetum cinerariifolium</name>
    <name type="common">Dalmatian daisy</name>
    <name type="synonym">Chrysanthemum cinerariifolium</name>
    <dbReference type="NCBI Taxonomy" id="118510"/>
    <lineage>
        <taxon>Eukaryota</taxon>
        <taxon>Viridiplantae</taxon>
        <taxon>Streptophyta</taxon>
        <taxon>Embryophyta</taxon>
        <taxon>Tracheophyta</taxon>
        <taxon>Spermatophyta</taxon>
        <taxon>Magnoliopsida</taxon>
        <taxon>eudicotyledons</taxon>
        <taxon>Gunneridae</taxon>
        <taxon>Pentapetalae</taxon>
        <taxon>asterids</taxon>
        <taxon>campanulids</taxon>
        <taxon>Asterales</taxon>
        <taxon>Asteraceae</taxon>
        <taxon>Asteroideae</taxon>
        <taxon>Anthemideae</taxon>
        <taxon>Anthemidinae</taxon>
        <taxon>Tanacetum</taxon>
    </lineage>
</organism>
<protein>
    <recommendedName>
        <fullName evidence="4">Transposase (Putative), gypsy type</fullName>
    </recommendedName>
</protein>
<feature type="compositionally biased region" description="Polar residues" evidence="2">
    <location>
        <begin position="905"/>
        <end position="920"/>
    </location>
</feature>
<sequence length="1302" mass="146561">MVLFVNNTQETLFDVIVPPFVNPHQNPSSFLILYQEFLWIVLFESSNSFEPEANLDKEMVLHHGHLLGGSYHGHDSIFLLNYYGVRWQVEMKQTYANAISVVGPVWSDFVNNNFTQDVKCLHFIEEGDDMFYVATYNKYRLEMHGYRPKSLMFWRCLLNVTDRSHKAYTLPLVFVPKVYSTSQSDTMDLFIKDRECEVFIGKIPSANHLKTFKLAFYGPDWWSMMDELAILPGQYFALALVCRGKFSLMVFNNEREAFTACENYASYVLQNSVSHIRQEPGRMFGSEFITIVEPGAKLINGMLGRVGPDRVAVIRPAWSDFMRRNVDHDIRLLHFVKEGHDTLYVATYNKYSLENHAYKETSLMFWHCLLRVTKRSPRFQNVPLQLEKRVYPPSGSETVDLVHNHMKYKKMMKELDFQPGHLFVFTLLCRGLFHLTSFNESGEAVTESKTYSSYVLRNAFFYLGRKPAEYNVQRMGWFYNGRGLRKKVAGRTKQEKDKVGPAGTIHAYTVSKPNFHLHTYSLLRYLPLQNFTTPASYATYLYRTSPHQEYMLEFTSEYGISEALHLELPRPEDRIVDFPKGKQEVGEKYPSMLYRAIRFPKKLEQPLILGPAETIHTYTVSKPNLHSHTYSRLHYSPLQNFATPGVSTRVYVRVRYIRGSPSETARSKGKDRGFPRGQGWMDVFQQETGEKYPSMLYQAVGSPKKLEQPILLGGREDMDMFNLIRAPNPTKVKTGTRPRAAHGVPLLTTVTASRVIEMENLAAATYSSGVPSTIERSPLDFANENPSQQSTGAEEQGQEAVAPEVPPPKNVTTTGVAPEAGQAKGIADTGPHVIKERRKRGNDGVDTNAPPKVLRRCHVDSRPTQSTHGGESLAAMRLRMGSTRPVPASRGAPLDVSDPDPLSFADSQSRPTADVAQSSKGAAAAGDPKSENTSFTSMVGSPESIYRPEWGVTNGCLLDAPEACQDLVDHIAPPGFEQKAKLLKKSVAQVARRDKRIQARENETKNLETLLETETDMKKAAEGKSAELSKELENLRALFFDLQVSNNCLSQQVSALQAQIGEEKLKAAFEEFKQYEENRVEQRCAEIDARLDALSIDFDEELYPHMLTMIAGRRWVIGYGLRLAVMKYGESTKLRQAFADVVSAGIAKGMSEGLKHGVKHRKANLSFEAIEAYDPEAEAKYIAALYALKDLKYPIVDQLESLKDAPMDVIMASLHLESDTGDDASQWIRELCPSSSQLTIPVYPEARDPTDPLQGRDIVDGCHCGQRLAILLADAATQTEISEDGASPKLLRVCTSSVLCAP</sequence>
<name>A0A6L2LRT6_TANCI</name>
<accession>A0A6L2LRT6</accession>
<evidence type="ECO:0000313" key="3">
    <source>
        <dbReference type="EMBL" id="GEU63004.1"/>
    </source>
</evidence>
<feature type="compositionally biased region" description="Polar residues" evidence="2">
    <location>
        <begin position="784"/>
        <end position="793"/>
    </location>
</feature>
<feature type="coiled-coil region" evidence="1">
    <location>
        <begin position="1018"/>
        <end position="1078"/>
    </location>
</feature>
<evidence type="ECO:0008006" key="4">
    <source>
        <dbReference type="Google" id="ProtNLM"/>
    </source>
</evidence>
<dbReference type="EMBL" id="BKCJ010004773">
    <property type="protein sequence ID" value="GEU63004.1"/>
    <property type="molecule type" value="Genomic_DNA"/>
</dbReference>
<feature type="region of interest" description="Disordered" evidence="2">
    <location>
        <begin position="767"/>
        <end position="943"/>
    </location>
</feature>